<proteinExistence type="predicted"/>
<evidence type="ECO:0000313" key="2">
    <source>
        <dbReference type="Proteomes" id="UP001209854"/>
    </source>
</evidence>
<name>A0ABT3MR53_9GAMM</name>
<evidence type="ECO:0000313" key="1">
    <source>
        <dbReference type="EMBL" id="MCW7551832.1"/>
    </source>
</evidence>
<dbReference type="Proteomes" id="UP001209854">
    <property type="component" value="Unassembled WGS sequence"/>
</dbReference>
<organism evidence="1 2">
    <name type="scientific">Endozoicomonas gorgoniicola</name>
    <dbReference type="NCBI Taxonomy" id="1234144"/>
    <lineage>
        <taxon>Bacteria</taxon>
        <taxon>Pseudomonadati</taxon>
        <taxon>Pseudomonadota</taxon>
        <taxon>Gammaproteobacteria</taxon>
        <taxon>Oceanospirillales</taxon>
        <taxon>Endozoicomonadaceae</taxon>
        <taxon>Endozoicomonas</taxon>
    </lineage>
</organism>
<accession>A0ABT3MR53</accession>
<sequence>MIRVTPQPEPDDFDKNVRKKGLKYLEKKGLNIDEPLPKGAQIAPYWRDCMTELYHAYSGICAYLAVHFERTIGGGTVEHYAPKSRRVELAYEWNNYRLASSIMNARKNNFEDVLDPFEITTGWFHVELVSGRIYPDPELTGQLQKQVKQTITRLGLDDRNNREMRARHFHEYCEKLYPKEYLKRRSPLVWAEAHRQGLLETEG</sequence>
<dbReference type="EMBL" id="JAPFCC010000001">
    <property type="protein sequence ID" value="MCW7551832.1"/>
    <property type="molecule type" value="Genomic_DNA"/>
</dbReference>
<reference evidence="1 2" key="1">
    <citation type="submission" date="2022-10" db="EMBL/GenBank/DDBJ databases">
        <title>High-quality genome sequences of two octocoral-associated bacteria, Endozoicomonas euniceicola EF212 and Endozoicomonas gorgoniicola PS125.</title>
        <authorList>
            <person name="Chiou Y.-J."/>
            <person name="Chen Y.-H."/>
        </authorList>
    </citation>
    <scope>NUCLEOTIDE SEQUENCE [LARGE SCALE GENOMIC DNA]</scope>
    <source>
        <strain evidence="1 2">PS125</strain>
    </source>
</reference>
<evidence type="ECO:0008006" key="3">
    <source>
        <dbReference type="Google" id="ProtNLM"/>
    </source>
</evidence>
<keyword evidence="2" id="KW-1185">Reference proteome</keyword>
<gene>
    <name evidence="1" type="ORF">NX722_04085</name>
</gene>
<comment type="caution">
    <text evidence="1">The sequence shown here is derived from an EMBL/GenBank/DDBJ whole genome shotgun (WGS) entry which is preliminary data.</text>
</comment>
<dbReference type="RefSeq" id="WP_265442330.1">
    <property type="nucleotide sequence ID" value="NZ_JAPFCC010000001.1"/>
</dbReference>
<protein>
    <recommendedName>
        <fullName evidence="3">TIGR02646 family protein</fullName>
    </recommendedName>
</protein>